<accession>A0AAP0KDG7</accession>
<dbReference type="SUPFAM" id="SSF55724">
    <property type="entry name" value="Mog1p/PsbP-like"/>
    <property type="match status" value="1"/>
</dbReference>
<dbReference type="EMBL" id="JBBNAF010000004">
    <property type="protein sequence ID" value="KAK9150601.1"/>
    <property type="molecule type" value="Genomic_DNA"/>
</dbReference>
<comment type="caution">
    <text evidence="1">The sequence shown here is derived from an EMBL/GenBank/DDBJ whole genome shotgun (WGS) entry which is preliminary data.</text>
</comment>
<keyword evidence="2" id="KW-1185">Reference proteome</keyword>
<organism evidence="1 2">
    <name type="scientific">Stephania yunnanensis</name>
    <dbReference type="NCBI Taxonomy" id="152371"/>
    <lineage>
        <taxon>Eukaryota</taxon>
        <taxon>Viridiplantae</taxon>
        <taxon>Streptophyta</taxon>
        <taxon>Embryophyta</taxon>
        <taxon>Tracheophyta</taxon>
        <taxon>Spermatophyta</taxon>
        <taxon>Magnoliopsida</taxon>
        <taxon>Ranunculales</taxon>
        <taxon>Menispermaceae</taxon>
        <taxon>Menispermoideae</taxon>
        <taxon>Cissampelideae</taxon>
        <taxon>Stephania</taxon>
    </lineage>
</organism>
<sequence length="396" mass="44419">MEAHVPFFPIGAISIHHHRHRPPPSSLSSPHRWLVAFTTPLPLQSRECFTGEATTDASEDVTPIPTDSHDSQSLLSGTWLCLSLPSPNSHGLSSLGGMGMGMPKADKKFMKLSNSGIKREFAHLGRRDSMIFGLSSSIFMFFPSSGVFAATELVEDVKMASMVDDINAYSFMYPVELPSKKFAFKWVEENLFGMLSFHNFNNLMTIDYGRSYLACLFSNARQRIVSERVDIIDNLVISVSIDGEPYWYYEYLVRKSPTTSAQEPNIYRHYVAATAERDGKATLSKLRLYQLSKMSGSTPTKYVKGGCSQSTPSPKCMKTIFTKMEDKFDTLRVEVKELMKRFLASVDEEALMAVIFDDEPLTACYDIFRDAAKEMKKTFPAKEVVVISDNTESSVV</sequence>
<proteinExistence type="predicted"/>
<dbReference type="Proteomes" id="UP001420932">
    <property type="component" value="Unassembled WGS sequence"/>
</dbReference>
<gene>
    <name evidence="1" type="ORF">Syun_008910</name>
</gene>
<protein>
    <submittedName>
        <fullName evidence="1">Uncharacterized protein</fullName>
    </submittedName>
</protein>
<name>A0AAP0KDG7_9MAGN</name>
<evidence type="ECO:0000313" key="1">
    <source>
        <dbReference type="EMBL" id="KAK9150601.1"/>
    </source>
</evidence>
<dbReference type="PANTHER" id="PTHR31407:SF7">
    <property type="entry name" value="PSBP DOMAIN-CONTAINING PROTEIN 5, CHLOROPLASTIC"/>
    <property type="match status" value="1"/>
</dbReference>
<dbReference type="InterPro" id="IPR016123">
    <property type="entry name" value="Mog1/PsbP_a/b/a-sand"/>
</dbReference>
<reference evidence="1 2" key="1">
    <citation type="submission" date="2024-01" db="EMBL/GenBank/DDBJ databases">
        <title>Genome assemblies of Stephania.</title>
        <authorList>
            <person name="Yang L."/>
        </authorList>
    </citation>
    <scope>NUCLEOTIDE SEQUENCE [LARGE SCALE GENOMIC DNA]</scope>
    <source>
        <strain evidence="1">YNDBR</strain>
        <tissue evidence="1">Leaf</tissue>
    </source>
</reference>
<dbReference type="AlphaFoldDB" id="A0AAP0KDG7"/>
<evidence type="ECO:0000313" key="2">
    <source>
        <dbReference type="Proteomes" id="UP001420932"/>
    </source>
</evidence>
<dbReference type="PANTHER" id="PTHR31407">
    <property type="match status" value="1"/>
</dbReference>